<dbReference type="OrthoDB" id="10477455at2759"/>
<dbReference type="Proteomes" id="UP000604046">
    <property type="component" value="Unassembled WGS sequence"/>
</dbReference>
<protein>
    <submittedName>
        <fullName evidence="2">Uncharacterized protein</fullName>
    </submittedName>
</protein>
<comment type="caution">
    <text evidence="2">The sequence shown here is derived from an EMBL/GenBank/DDBJ whole genome shotgun (WGS) entry which is preliminary data.</text>
</comment>
<feature type="region of interest" description="Disordered" evidence="1">
    <location>
        <begin position="434"/>
        <end position="457"/>
    </location>
</feature>
<reference evidence="2" key="1">
    <citation type="submission" date="2021-02" db="EMBL/GenBank/DDBJ databases">
        <authorList>
            <person name="Dougan E. K."/>
            <person name="Rhodes N."/>
            <person name="Thang M."/>
            <person name="Chan C."/>
        </authorList>
    </citation>
    <scope>NUCLEOTIDE SEQUENCE</scope>
</reference>
<evidence type="ECO:0000313" key="2">
    <source>
        <dbReference type="EMBL" id="CAE7258898.1"/>
    </source>
</evidence>
<feature type="compositionally biased region" description="Polar residues" evidence="1">
    <location>
        <begin position="341"/>
        <end position="352"/>
    </location>
</feature>
<proteinExistence type="predicted"/>
<evidence type="ECO:0000313" key="3">
    <source>
        <dbReference type="Proteomes" id="UP000604046"/>
    </source>
</evidence>
<feature type="compositionally biased region" description="Polar residues" evidence="1">
    <location>
        <begin position="360"/>
        <end position="370"/>
    </location>
</feature>
<keyword evidence="3" id="KW-1185">Reference proteome</keyword>
<gene>
    <name evidence="2" type="ORF">SNAT2548_LOCUS13481</name>
</gene>
<feature type="region of interest" description="Disordered" evidence="1">
    <location>
        <begin position="341"/>
        <end position="370"/>
    </location>
</feature>
<dbReference type="AlphaFoldDB" id="A0A812M5T0"/>
<feature type="region of interest" description="Disordered" evidence="1">
    <location>
        <begin position="192"/>
        <end position="226"/>
    </location>
</feature>
<accession>A0A812M5T0</accession>
<feature type="region of interest" description="Disordered" evidence="1">
    <location>
        <begin position="45"/>
        <end position="78"/>
    </location>
</feature>
<feature type="compositionally biased region" description="Polar residues" evidence="1">
    <location>
        <begin position="58"/>
        <end position="73"/>
    </location>
</feature>
<sequence length="457" mass="49489">MSTWPRLNKASNIIDMASSDSENAVLASSTTKAKETCLEKASSDIEVLDSSDSEHALPSSSTGTAKNTTASDQKPSDKLPVVFPVKVELADEEGRDANKKKARYTFWAAHEGFGLCKGSNQLPCCFGPDGKPANAAPNGRCDLCSTDNLEALHDGMPQKITHLLADLEGKPLQHALIRVGIALGPEARAEYSMRRERAVRRRNPGRPKRGPRKPKENVGDAAPAPETNRRVKLYPWDSVASQLFEPFGEGILDSLSLKEVWEAAAKGNKKAAYHSHLCADAGTDGWHVGAGVSLTAAALQAAIKNWESADMKRLIKTELYNKVNVEIAELKPVLEKLNFGKGSQQQRDTGSFRQAKRQKTSGTPSTTYSQAEVDEAAKAFHAWLSQEKSAFRSVLFLLSGNNAYYAAHAAELVARAAVQFKPMTADHFLNAMRARNSKPSEPSDKAAPGSDATGLFD</sequence>
<feature type="compositionally biased region" description="Basic residues" evidence="1">
    <location>
        <begin position="197"/>
        <end position="212"/>
    </location>
</feature>
<name>A0A812M5T0_9DINO</name>
<evidence type="ECO:0000256" key="1">
    <source>
        <dbReference type="SAM" id="MobiDB-lite"/>
    </source>
</evidence>
<organism evidence="2 3">
    <name type="scientific">Symbiodinium natans</name>
    <dbReference type="NCBI Taxonomy" id="878477"/>
    <lineage>
        <taxon>Eukaryota</taxon>
        <taxon>Sar</taxon>
        <taxon>Alveolata</taxon>
        <taxon>Dinophyceae</taxon>
        <taxon>Suessiales</taxon>
        <taxon>Symbiodiniaceae</taxon>
        <taxon>Symbiodinium</taxon>
    </lineage>
</organism>
<dbReference type="EMBL" id="CAJNDS010001423">
    <property type="protein sequence ID" value="CAE7258898.1"/>
    <property type="molecule type" value="Genomic_DNA"/>
</dbReference>